<keyword evidence="2" id="KW-1185">Reference proteome</keyword>
<evidence type="ECO:0000313" key="2">
    <source>
        <dbReference type="Proteomes" id="UP000016843"/>
    </source>
</evidence>
<evidence type="ECO:0000313" key="1">
    <source>
        <dbReference type="EMBL" id="ERM80450.1"/>
    </source>
</evidence>
<dbReference type="Proteomes" id="UP000016843">
    <property type="component" value="Unassembled WGS sequence"/>
</dbReference>
<organism evidence="1 2">
    <name type="scientific">Rhodonellum psychrophilum GCM71 = DSM 17998</name>
    <dbReference type="NCBI Taxonomy" id="1123057"/>
    <lineage>
        <taxon>Bacteria</taxon>
        <taxon>Pseudomonadati</taxon>
        <taxon>Bacteroidota</taxon>
        <taxon>Cytophagia</taxon>
        <taxon>Cytophagales</taxon>
        <taxon>Cytophagaceae</taxon>
        <taxon>Rhodonellum</taxon>
    </lineage>
</organism>
<sequence length="34" mass="4007">MQVKKREISKLTFKVQLQIPLLLAIQVQWKVKGN</sequence>
<protein>
    <submittedName>
        <fullName evidence="1">Uncharacterized protein</fullName>
    </submittedName>
</protein>
<dbReference type="EMBL" id="AWXR01000099">
    <property type="protein sequence ID" value="ERM80450.1"/>
    <property type="molecule type" value="Genomic_DNA"/>
</dbReference>
<comment type="caution">
    <text evidence="1">The sequence shown here is derived from an EMBL/GenBank/DDBJ whole genome shotgun (WGS) entry which is preliminary data.</text>
</comment>
<name>U5BJ55_9BACT</name>
<proteinExistence type="predicted"/>
<accession>U5BJ55</accession>
<gene>
    <name evidence="1" type="ORF">P872_21695</name>
</gene>
<reference evidence="1 2" key="1">
    <citation type="journal article" date="2013" name="Genome Announc.">
        <title>Draft Genome Sequence of the Psychrophilic and Alkaliphilic Rhodonellum psychrophilum Strain GCM71T.</title>
        <authorList>
            <person name="Hauptmann A.L."/>
            <person name="Glaring M.A."/>
            <person name="Hallin P.F."/>
            <person name="Prieme A."/>
            <person name="Stougaard P."/>
        </authorList>
    </citation>
    <scope>NUCLEOTIDE SEQUENCE [LARGE SCALE GENOMIC DNA]</scope>
    <source>
        <strain evidence="1 2">GCM71</strain>
    </source>
</reference>
<dbReference type="AlphaFoldDB" id="U5BJ55"/>